<organism evidence="2 3">
    <name type="scientific">Methyloceanibacter marginalis</name>
    <dbReference type="NCBI Taxonomy" id="1774971"/>
    <lineage>
        <taxon>Bacteria</taxon>
        <taxon>Pseudomonadati</taxon>
        <taxon>Pseudomonadota</taxon>
        <taxon>Alphaproteobacteria</taxon>
        <taxon>Hyphomicrobiales</taxon>
        <taxon>Hyphomicrobiaceae</taxon>
        <taxon>Methyloceanibacter</taxon>
    </lineage>
</organism>
<reference evidence="2 3" key="1">
    <citation type="journal article" date="2016" name="Environ. Microbiol.">
        <title>New Methyloceanibacter diversity from North Sea sediments includes methanotroph containing solely the soluble methane monooxygenase.</title>
        <authorList>
            <person name="Vekeman B."/>
            <person name="Kerckhof F.M."/>
            <person name="Cremers G."/>
            <person name="de Vos P."/>
            <person name="Vandamme P."/>
            <person name="Boon N."/>
            <person name="Op den Camp H.J."/>
            <person name="Heylen K."/>
        </authorList>
    </citation>
    <scope>NUCLEOTIDE SEQUENCE [LARGE SCALE GENOMIC DNA]</scope>
    <source>
        <strain evidence="2 3">R-67177</strain>
    </source>
</reference>
<feature type="compositionally biased region" description="Low complexity" evidence="1">
    <location>
        <begin position="16"/>
        <end position="32"/>
    </location>
</feature>
<protein>
    <submittedName>
        <fullName evidence="2">Uncharacterized protein</fullName>
    </submittedName>
</protein>
<keyword evidence="3" id="KW-1185">Reference proteome</keyword>
<comment type="caution">
    <text evidence="2">The sequence shown here is derived from an EMBL/GenBank/DDBJ whole genome shotgun (WGS) entry which is preliminary data.</text>
</comment>
<sequence length="388" mass="40782">MATQKLGETAVLKSGAPQPDAPQAQAQRVVPVSPAPPKTQPLRPVPVSFKALITEGGAKLQSGLIWRVYNAKAKSDGGFELISTHREPTPTAALLPGEYLVNAAYGLSNLTRKIKVEGGKSLEETFVLNTGGLAMRALLATGEECPKGTVRFDIMSDEQDQFGNRETILADAQPHRVIRLNAGAYHLRSHYGDANASIGVDVTVEPGRITEATIKHTGAKITFRLVQSLGGEALANTKWTILTSAGDTVKSNVGALPTHILAAGSYAVVADHDGQSYTRKFSIEPGNDKQIEVAIEDGPTSPEALKALLDPPEAPPPGTGGLAGEGPGGAVGFDGFTRAPADPNAPLLNPRRSIPPVDALRRWVGAAAAHTIERSCSSNHFFRGSPPP</sequence>
<evidence type="ECO:0000313" key="2">
    <source>
        <dbReference type="EMBL" id="ODS03552.1"/>
    </source>
</evidence>
<proteinExistence type="predicted"/>
<feature type="compositionally biased region" description="Low complexity" evidence="1">
    <location>
        <begin position="339"/>
        <end position="350"/>
    </location>
</feature>
<evidence type="ECO:0000256" key="1">
    <source>
        <dbReference type="SAM" id="MobiDB-lite"/>
    </source>
</evidence>
<dbReference type="EMBL" id="LPWD01000092">
    <property type="protein sequence ID" value="ODS03552.1"/>
    <property type="molecule type" value="Genomic_DNA"/>
</dbReference>
<evidence type="ECO:0000313" key="3">
    <source>
        <dbReference type="Proteomes" id="UP000095042"/>
    </source>
</evidence>
<feature type="compositionally biased region" description="Gly residues" evidence="1">
    <location>
        <begin position="319"/>
        <end position="332"/>
    </location>
</feature>
<dbReference type="RefSeq" id="WP_069623255.1">
    <property type="nucleotide sequence ID" value="NZ_LPWD01000092.1"/>
</dbReference>
<gene>
    <name evidence="2" type="ORF">AUC71_09035</name>
</gene>
<dbReference type="Proteomes" id="UP000095042">
    <property type="component" value="Unassembled WGS sequence"/>
</dbReference>
<feature type="region of interest" description="Disordered" evidence="1">
    <location>
        <begin position="1"/>
        <end position="43"/>
    </location>
</feature>
<name>A0A1E3WDF2_9HYPH</name>
<dbReference type="AlphaFoldDB" id="A0A1E3WDF2"/>
<feature type="region of interest" description="Disordered" evidence="1">
    <location>
        <begin position="310"/>
        <end position="353"/>
    </location>
</feature>
<accession>A0A1E3WDF2</accession>